<sequence length="527" mass="55627">MKKKILSLAVAAGLAGAVAGTAQAGMHINDKGLGEALIFPFYSAENGNMTNIHIVNTTNLTKAVKVRFIEGMNSEEVLDFNLYLSPEDHWSGSIYLDQTGAREGSENAVLVTTDNSCTVPMLGKARGLTSAQKTNYGVSDADVDGWTVPAVANYAESEAVVNGGGAIVRRQPFTNFQYVNNGDSTRMDRTREGYIEIIEMGTLDPDFGFGDDAEHNANGMPNDCGALVSAWATAPAGAWAQNALEEVSGNTGGLYGYASVINVEDGTSFGVDAVAIDSMTDGLTVLHAAPGTILPSLAQAEVTSTVFDGSVATDTTFSAGIDAVSSLFMVNTLSHDFVVDPSLNASTDWVITMPTKRFYVENGDNPFTATWSEASKACEPVSMTHWDREEAFIAAPNIDAGFSPMPDVDTTSPDANLCTEVSIIDFAGQNGLKSSDRITYGFTPDYETGWARLSFRGADLNDPTQVGADASNPYGNRTLSGVGLTFQGLPAVGFAVQKVTNDGVREGVVMNYGSASVLKSTTDNIAQ</sequence>
<proteinExistence type="predicted"/>
<name>A0A7W1WVH8_9GAMM</name>
<reference evidence="2 3" key="1">
    <citation type="submission" date="2020-07" db="EMBL/GenBank/DDBJ databases">
        <title>Bacterium isolated from marien macroalgae.</title>
        <authorList>
            <person name="Zhu K."/>
            <person name="Lu D."/>
            <person name="Du Z."/>
        </authorList>
    </citation>
    <scope>NUCLEOTIDE SEQUENCE [LARGE SCALE GENOMIC DNA]</scope>
    <source>
        <strain evidence="2 3">3-1745</strain>
    </source>
</reference>
<evidence type="ECO:0000256" key="1">
    <source>
        <dbReference type="SAM" id="SignalP"/>
    </source>
</evidence>
<accession>A0A7W1WVH8</accession>
<evidence type="ECO:0000313" key="2">
    <source>
        <dbReference type="EMBL" id="MBA4501001.1"/>
    </source>
</evidence>
<dbReference type="RefSeq" id="WP_181736466.1">
    <property type="nucleotide sequence ID" value="NZ_JACEMT010000031.1"/>
</dbReference>
<keyword evidence="3" id="KW-1185">Reference proteome</keyword>
<evidence type="ECO:0000313" key="3">
    <source>
        <dbReference type="Proteomes" id="UP000538931"/>
    </source>
</evidence>
<feature type="chain" id="PRO_5031004086" evidence="1">
    <location>
        <begin position="25"/>
        <end position="527"/>
    </location>
</feature>
<comment type="caution">
    <text evidence="2">The sequence shown here is derived from an EMBL/GenBank/DDBJ whole genome shotgun (WGS) entry which is preliminary data.</text>
</comment>
<keyword evidence="1" id="KW-0732">Signal</keyword>
<feature type="signal peptide" evidence="1">
    <location>
        <begin position="1"/>
        <end position="24"/>
    </location>
</feature>
<organism evidence="2 3">
    <name type="scientific">Marinobacterium marinum</name>
    <dbReference type="NCBI Taxonomy" id="2756129"/>
    <lineage>
        <taxon>Bacteria</taxon>
        <taxon>Pseudomonadati</taxon>
        <taxon>Pseudomonadota</taxon>
        <taxon>Gammaproteobacteria</taxon>
        <taxon>Oceanospirillales</taxon>
        <taxon>Oceanospirillaceae</taxon>
        <taxon>Marinobacterium</taxon>
    </lineage>
</organism>
<protein>
    <submittedName>
        <fullName evidence="2">Uncharacterized protein</fullName>
    </submittedName>
</protein>
<dbReference type="EMBL" id="JACEMT010000031">
    <property type="protein sequence ID" value="MBA4501001.1"/>
    <property type="molecule type" value="Genomic_DNA"/>
</dbReference>
<gene>
    <name evidence="2" type="ORF">H1S06_01285</name>
</gene>
<dbReference type="AlphaFoldDB" id="A0A7W1WVH8"/>
<dbReference type="Proteomes" id="UP000538931">
    <property type="component" value="Unassembled WGS sequence"/>
</dbReference>